<organism evidence="5 6">
    <name type="scientific">Anoxybacillus flavithermus (strain DSM 21510 / WK1)</name>
    <dbReference type="NCBI Taxonomy" id="491915"/>
    <lineage>
        <taxon>Bacteria</taxon>
        <taxon>Bacillati</taxon>
        <taxon>Bacillota</taxon>
        <taxon>Bacilli</taxon>
        <taxon>Bacillales</taxon>
        <taxon>Anoxybacillaceae</taxon>
        <taxon>Anoxybacillus</taxon>
    </lineage>
</organism>
<keyword evidence="1" id="KW-0805">Transcription regulation</keyword>
<dbReference type="SMART" id="SM00345">
    <property type="entry name" value="HTH_GNTR"/>
    <property type="match status" value="1"/>
</dbReference>
<gene>
    <name evidence="5" type="primary">araR</name>
    <name evidence="5" type="ordered locus">Aflv_0528</name>
</gene>
<dbReference type="Pfam" id="PF00392">
    <property type="entry name" value="GntR"/>
    <property type="match status" value="1"/>
</dbReference>
<dbReference type="SUPFAM" id="SSF46785">
    <property type="entry name" value="Winged helix' DNA-binding domain"/>
    <property type="match status" value="1"/>
</dbReference>
<dbReference type="Gene3D" id="3.40.50.2300">
    <property type="match status" value="2"/>
</dbReference>
<dbReference type="PRINTS" id="PR00035">
    <property type="entry name" value="HTHGNTR"/>
</dbReference>
<feature type="domain" description="HTH gntR-type" evidence="4">
    <location>
        <begin position="9"/>
        <end position="77"/>
    </location>
</feature>
<dbReference type="PANTHER" id="PTHR30146:SF150">
    <property type="entry name" value="ARABINOSE METABOLISM TRANSCRIPTIONAL REPRESSOR"/>
    <property type="match status" value="1"/>
</dbReference>
<dbReference type="InterPro" id="IPR033532">
    <property type="entry name" value="AraR_ligand_bind_dom"/>
</dbReference>
<keyword evidence="3" id="KW-0804">Transcription</keyword>
<evidence type="ECO:0000313" key="6">
    <source>
        <dbReference type="Proteomes" id="UP000000742"/>
    </source>
</evidence>
<sequence>MSVMKEKSMPKYLQLKQEILAWIQSGKLSPNEKIPTEHEIANQFQLSRHTVRQALGELENEGWLYKIQGSGTFVSKPNSIGKQEVKTVAILTTYISDYIFPHIVRGAEETLREKGYRLLLASTNNDKEKERSHLETMIQQPLSGLIIEPTKSAQGNPNLSYYLALNNLHIPYVMINERYLEMSCPVIKMDDEKGGYLLTEHLIQLGHRRIAGFFKTDDLQGTNRLKGFIRAHQEYNLPLSSEHLIVYTTEEKETKPLEIARSFLRQGRGERVTAIVCYNDELAIKILEVIRQLGLHVPDDISIVGFDDSTFATATEVKLTTIRHPKVDMGIKAAETLIQMLEKNGEVQDIVYQPELIVRDSAKNI</sequence>
<dbReference type="InterPro" id="IPR036390">
    <property type="entry name" value="WH_DNA-bd_sf"/>
</dbReference>
<dbReference type="KEGG" id="afl:Aflv_0528"/>
<dbReference type="InterPro" id="IPR036388">
    <property type="entry name" value="WH-like_DNA-bd_sf"/>
</dbReference>
<dbReference type="CDD" id="cd01541">
    <property type="entry name" value="PBP1_AraR"/>
    <property type="match status" value="1"/>
</dbReference>
<evidence type="ECO:0000259" key="4">
    <source>
        <dbReference type="PROSITE" id="PS50949"/>
    </source>
</evidence>
<dbReference type="InterPro" id="IPR046335">
    <property type="entry name" value="LacI/GalR-like_sensor"/>
</dbReference>
<protein>
    <submittedName>
        <fullName evidence="5">Transcriptional regulator araR (HTH fused to periplasmic-binding domain)</fullName>
    </submittedName>
</protein>
<dbReference type="AlphaFoldDB" id="B7GGV7"/>
<dbReference type="SUPFAM" id="SSF53822">
    <property type="entry name" value="Periplasmic binding protein-like I"/>
    <property type="match status" value="1"/>
</dbReference>
<dbReference type="InterPro" id="IPR028082">
    <property type="entry name" value="Peripla_BP_I"/>
</dbReference>
<dbReference type="GO" id="GO:0000976">
    <property type="term" value="F:transcription cis-regulatory region binding"/>
    <property type="evidence" value="ECO:0007669"/>
    <property type="project" value="TreeGrafter"/>
</dbReference>
<evidence type="ECO:0000256" key="3">
    <source>
        <dbReference type="ARBA" id="ARBA00023163"/>
    </source>
</evidence>
<evidence type="ECO:0000256" key="2">
    <source>
        <dbReference type="ARBA" id="ARBA00023125"/>
    </source>
</evidence>
<dbReference type="PROSITE" id="PS50949">
    <property type="entry name" value="HTH_GNTR"/>
    <property type="match status" value="1"/>
</dbReference>
<dbReference type="Proteomes" id="UP000000742">
    <property type="component" value="Chromosome"/>
</dbReference>
<reference evidence="5 6" key="1">
    <citation type="journal article" date="2008" name="Genome Biol.">
        <title>Encapsulated in silica: genome, proteome and physiology of the thermophilic bacterium Anoxybacillus flavithermus WK1.</title>
        <authorList>
            <person name="Saw J.H."/>
            <person name="Mountain B.W."/>
            <person name="Feng L."/>
            <person name="Omelchenko M.V."/>
            <person name="Hou S."/>
            <person name="Saito J.A."/>
            <person name="Stott M.B."/>
            <person name="Li D."/>
            <person name="Zhao G."/>
            <person name="Wu J."/>
            <person name="Galperin M.Y."/>
            <person name="Koonin E.V."/>
            <person name="Makarova K.S."/>
            <person name="Wolf Y.I."/>
            <person name="Rigden D.J."/>
            <person name="Dunfield P.F."/>
            <person name="Wang L."/>
            <person name="Alam M."/>
        </authorList>
    </citation>
    <scope>NUCLEOTIDE SEQUENCE [LARGE SCALE GENOMIC DNA]</scope>
    <source>
        <strain evidence="6">DSM 21510 / WK1</strain>
    </source>
</reference>
<dbReference type="CDD" id="cd07377">
    <property type="entry name" value="WHTH_GntR"/>
    <property type="match status" value="1"/>
</dbReference>
<dbReference type="Gene3D" id="1.10.10.10">
    <property type="entry name" value="Winged helix-like DNA-binding domain superfamily/Winged helix DNA-binding domain"/>
    <property type="match status" value="1"/>
</dbReference>
<dbReference type="InterPro" id="IPR000524">
    <property type="entry name" value="Tscrpt_reg_HTH_GntR"/>
</dbReference>
<dbReference type="EMBL" id="CP000922">
    <property type="protein sequence ID" value="ACJ32912.1"/>
    <property type="molecule type" value="Genomic_DNA"/>
</dbReference>
<keyword evidence="2" id="KW-0238">DNA-binding</keyword>
<evidence type="ECO:0000313" key="5">
    <source>
        <dbReference type="EMBL" id="ACJ32912.1"/>
    </source>
</evidence>
<dbReference type="FunFam" id="1.10.10.10:FF:000079">
    <property type="entry name" value="GntR family transcriptional regulator"/>
    <property type="match status" value="1"/>
</dbReference>
<dbReference type="Pfam" id="PF13377">
    <property type="entry name" value="Peripla_BP_3"/>
    <property type="match status" value="1"/>
</dbReference>
<dbReference type="HOGENOM" id="CLU_037628_15_0_9"/>
<name>B7GGV7_ANOFW</name>
<evidence type="ECO:0000256" key="1">
    <source>
        <dbReference type="ARBA" id="ARBA00023015"/>
    </source>
</evidence>
<proteinExistence type="predicted"/>
<dbReference type="STRING" id="491915.Aflv_0528"/>
<dbReference type="eggNOG" id="COG1609">
    <property type="taxonomic scope" value="Bacteria"/>
</dbReference>
<accession>B7GGV7</accession>
<dbReference type="GO" id="GO:0003700">
    <property type="term" value="F:DNA-binding transcription factor activity"/>
    <property type="evidence" value="ECO:0007669"/>
    <property type="project" value="InterPro"/>
</dbReference>
<dbReference type="PANTHER" id="PTHR30146">
    <property type="entry name" value="LACI-RELATED TRANSCRIPTIONAL REPRESSOR"/>
    <property type="match status" value="1"/>
</dbReference>